<reference evidence="3 4" key="1">
    <citation type="submission" date="2018-03" db="EMBL/GenBank/DDBJ databases">
        <title>Defining the species Micromonospora saelicesensis and Micromonospora noduli under the framework of genomics.</title>
        <authorList>
            <person name="Riesco R."/>
            <person name="Trujillo M.E."/>
        </authorList>
    </citation>
    <scope>NUCLEOTIDE SEQUENCE [LARGE SCALE GENOMIC DNA]</scope>
    <source>
        <strain evidence="3 4">LAH08</strain>
    </source>
</reference>
<dbReference type="PANTHER" id="PTHR33164:SF95">
    <property type="entry name" value="TRANSCRIPTIONAL REGULATOR"/>
    <property type="match status" value="1"/>
</dbReference>
<dbReference type="GO" id="GO:0003700">
    <property type="term" value="F:DNA-binding transcription factor activity"/>
    <property type="evidence" value="ECO:0007669"/>
    <property type="project" value="InterPro"/>
</dbReference>
<evidence type="ECO:0000256" key="1">
    <source>
        <dbReference type="SAM" id="MobiDB-lite"/>
    </source>
</evidence>
<comment type="caution">
    <text evidence="3">The sequence shown here is derived from an EMBL/GenBank/DDBJ whole genome shotgun (WGS) entry which is preliminary data.</text>
</comment>
<protein>
    <submittedName>
        <fullName evidence="3">Putative transcriptional regulatory protein for hcr operon</fullName>
    </submittedName>
</protein>
<dbReference type="InterPro" id="IPR036388">
    <property type="entry name" value="WH-like_DNA-bd_sf"/>
</dbReference>
<dbReference type="InterPro" id="IPR000835">
    <property type="entry name" value="HTH_MarR-typ"/>
</dbReference>
<feature type="domain" description="HTH marR-type" evidence="2">
    <location>
        <begin position="8"/>
        <end position="139"/>
    </location>
</feature>
<proteinExistence type="predicted"/>
<feature type="region of interest" description="Disordered" evidence="1">
    <location>
        <begin position="143"/>
        <end position="177"/>
    </location>
</feature>
<dbReference type="Gene3D" id="1.10.10.10">
    <property type="entry name" value="Winged helix-like DNA-binding domain superfamily/Winged helix DNA-binding domain"/>
    <property type="match status" value="1"/>
</dbReference>
<dbReference type="EMBL" id="PYAA01000001">
    <property type="protein sequence ID" value="RAO06960.1"/>
    <property type="molecule type" value="Genomic_DNA"/>
</dbReference>
<dbReference type="GO" id="GO:0006950">
    <property type="term" value="P:response to stress"/>
    <property type="evidence" value="ECO:0007669"/>
    <property type="project" value="TreeGrafter"/>
</dbReference>
<dbReference type="SMART" id="SM00347">
    <property type="entry name" value="HTH_MARR"/>
    <property type="match status" value="1"/>
</dbReference>
<sequence>MRSSETIASATGYLLLKLANLASARMEEALLPFRLRGRDLRVLAFVEDGELSQRDLCQQTGLDRTTMVAVIDELERNGYVRRERSPSDRRKQLITVTADGRTILSEALTAMRRTEDDFLAPLGEDDQRQLHRQLSLLYAAHDPRCHTDETPDPELLPSSGVGVAGTRHSEGPTRPTS</sequence>
<dbReference type="Proteomes" id="UP000248966">
    <property type="component" value="Unassembled WGS sequence"/>
</dbReference>
<dbReference type="RefSeq" id="WP_181549205.1">
    <property type="nucleotide sequence ID" value="NZ_PYAA01000001.1"/>
</dbReference>
<dbReference type="InterPro" id="IPR039422">
    <property type="entry name" value="MarR/SlyA-like"/>
</dbReference>
<dbReference type="AlphaFoldDB" id="A0A328NIR1"/>
<name>A0A328NIR1_9ACTN</name>
<dbReference type="PRINTS" id="PR00598">
    <property type="entry name" value="HTHMARR"/>
</dbReference>
<accession>A0A328NIR1</accession>
<dbReference type="SUPFAM" id="SSF46785">
    <property type="entry name" value="Winged helix' DNA-binding domain"/>
    <property type="match status" value="1"/>
</dbReference>
<evidence type="ECO:0000313" key="4">
    <source>
        <dbReference type="Proteomes" id="UP000248966"/>
    </source>
</evidence>
<gene>
    <name evidence="3" type="ORF">LAH08_00224</name>
</gene>
<evidence type="ECO:0000313" key="3">
    <source>
        <dbReference type="EMBL" id="RAO06960.1"/>
    </source>
</evidence>
<organism evidence="3 4">
    <name type="scientific">Micromonospora noduli</name>
    <dbReference type="NCBI Taxonomy" id="709876"/>
    <lineage>
        <taxon>Bacteria</taxon>
        <taxon>Bacillati</taxon>
        <taxon>Actinomycetota</taxon>
        <taxon>Actinomycetes</taxon>
        <taxon>Micromonosporales</taxon>
        <taxon>Micromonosporaceae</taxon>
        <taxon>Micromonospora</taxon>
    </lineage>
</organism>
<dbReference type="InterPro" id="IPR036390">
    <property type="entry name" value="WH_DNA-bd_sf"/>
</dbReference>
<dbReference type="PROSITE" id="PS50995">
    <property type="entry name" value="HTH_MARR_2"/>
    <property type="match status" value="1"/>
</dbReference>
<evidence type="ECO:0000259" key="2">
    <source>
        <dbReference type="PROSITE" id="PS50995"/>
    </source>
</evidence>
<dbReference type="Pfam" id="PF12802">
    <property type="entry name" value="MarR_2"/>
    <property type="match status" value="1"/>
</dbReference>
<dbReference type="PANTHER" id="PTHR33164">
    <property type="entry name" value="TRANSCRIPTIONAL REGULATOR, MARR FAMILY"/>
    <property type="match status" value="1"/>
</dbReference>